<keyword evidence="1" id="KW-0678">Repressor</keyword>
<dbReference type="InterPro" id="IPR050624">
    <property type="entry name" value="HTH-type_Tx_Regulator"/>
</dbReference>
<dbReference type="InterPro" id="IPR001647">
    <property type="entry name" value="HTH_TetR"/>
</dbReference>
<evidence type="ECO:0000313" key="4">
    <source>
        <dbReference type="Proteomes" id="UP000076510"/>
    </source>
</evidence>
<dbReference type="PROSITE" id="PS01081">
    <property type="entry name" value="HTH_TETR_1"/>
    <property type="match status" value="1"/>
</dbReference>
<dbReference type="InterPro" id="IPR036271">
    <property type="entry name" value="Tet_transcr_reg_TetR-rel_C_sf"/>
</dbReference>
<reference evidence="4" key="1">
    <citation type="submission" date="2016-01" db="EMBL/GenBank/DDBJ databases">
        <title>Whole genome sequencing of Bhargavaea cecembensis T14.</title>
        <authorList>
            <person name="Hong K.W."/>
        </authorList>
    </citation>
    <scope>NUCLEOTIDE SEQUENCE [LARGE SCALE GENOMIC DNA]</scope>
    <source>
        <strain evidence="4">M19</strain>
    </source>
</reference>
<dbReference type="AlphaFoldDB" id="A0A0J5S360"/>
<dbReference type="SUPFAM" id="SSF46689">
    <property type="entry name" value="Homeodomain-like"/>
    <property type="match status" value="1"/>
</dbReference>
<accession>A0A0J5S360</accession>
<dbReference type="SUPFAM" id="SSF48498">
    <property type="entry name" value="Tetracyclin repressor-like, C-terminal domain"/>
    <property type="match status" value="1"/>
</dbReference>
<keyword evidence="2" id="KW-0238">DNA-binding</keyword>
<dbReference type="PANTHER" id="PTHR43479">
    <property type="entry name" value="ACREF/ENVCD OPERON REPRESSOR-RELATED"/>
    <property type="match status" value="1"/>
</dbReference>
<evidence type="ECO:0000256" key="1">
    <source>
        <dbReference type="ARBA" id="ARBA00022491"/>
    </source>
</evidence>
<comment type="caution">
    <text evidence="3">The sequence shown here is derived from an EMBL/GenBank/DDBJ whole genome shotgun (WGS) entry which is preliminary data.</text>
</comment>
<gene>
    <name evidence="3" type="ORF">AV649_13725</name>
</gene>
<name>A0A0J5S360_9BACI</name>
<organism evidence="3 4">
    <name type="scientific">Rossellomorea marisflavi</name>
    <dbReference type="NCBI Taxonomy" id="189381"/>
    <lineage>
        <taxon>Bacteria</taxon>
        <taxon>Bacillati</taxon>
        <taxon>Bacillota</taxon>
        <taxon>Bacilli</taxon>
        <taxon>Bacillales</taxon>
        <taxon>Bacillaceae</taxon>
        <taxon>Rossellomorea</taxon>
    </lineage>
</organism>
<evidence type="ECO:0000313" key="3">
    <source>
        <dbReference type="EMBL" id="KZE51866.1"/>
    </source>
</evidence>
<evidence type="ECO:0000256" key="2">
    <source>
        <dbReference type="ARBA" id="ARBA00023125"/>
    </source>
</evidence>
<dbReference type="InterPro" id="IPR023772">
    <property type="entry name" value="DNA-bd_HTH_TetR-type_CS"/>
</dbReference>
<proteinExistence type="predicted"/>
<dbReference type="PANTHER" id="PTHR43479:SF11">
    <property type="entry name" value="ACREF_ENVCD OPERON REPRESSOR-RELATED"/>
    <property type="match status" value="1"/>
</dbReference>
<sequence length="214" mass="25447">MKKLISTKDAIFAAAVSLFNDHGFDGTSVRDIAGKADVNPATISYYFKGKQGLLEACFTHFFEPYLRFLEEEAAALPYIDAEVCLKRAVYKLLKFQSENHQLTRFIWREVSIDSQVVREIIASYLMKERFYLKCLFEKGMMDHSFKKQPVNFLIIQLKSMLTFPFLNSQQLREVWQLFPQEFYFVDHYYQQIDQWIRLMLVEQRNEPFEKEMLV</sequence>
<dbReference type="PRINTS" id="PR00455">
    <property type="entry name" value="HTHTETR"/>
</dbReference>
<dbReference type="OrthoDB" id="9789566at2"/>
<dbReference type="GO" id="GO:0003677">
    <property type="term" value="F:DNA binding"/>
    <property type="evidence" value="ECO:0007669"/>
    <property type="project" value="UniProtKB-UniRule"/>
</dbReference>
<dbReference type="PROSITE" id="PS50977">
    <property type="entry name" value="HTH_TETR_2"/>
    <property type="match status" value="1"/>
</dbReference>
<dbReference type="NCBIfam" id="NF037937">
    <property type="entry name" value="septum_RefZ"/>
    <property type="match status" value="1"/>
</dbReference>
<dbReference type="PATRIC" id="fig|189381.10.peg.3424"/>
<dbReference type="InterPro" id="IPR009057">
    <property type="entry name" value="Homeodomain-like_sf"/>
</dbReference>
<dbReference type="Proteomes" id="UP000076510">
    <property type="component" value="Unassembled WGS sequence"/>
</dbReference>
<dbReference type="Pfam" id="PF00440">
    <property type="entry name" value="TetR_N"/>
    <property type="match status" value="1"/>
</dbReference>
<dbReference type="RefSeq" id="WP_048007449.1">
    <property type="nucleotide sequence ID" value="NZ_CAXQIX010000100.1"/>
</dbReference>
<dbReference type="EMBL" id="LQQY01000006">
    <property type="protein sequence ID" value="KZE51866.1"/>
    <property type="molecule type" value="Genomic_DNA"/>
</dbReference>
<dbReference type="Gene3D" id="1.10.357.10">
    <property type="entry name" value="Tetracycline Repressor, domain 2"/>
    <property type="match status" value="1"/>
</dbReference>
<protein>
    <submittedName>
        <fullName evidence="3">Transcriptional regulator</fullName>
    </submittedName>
</protein>